<evidence type="ECO:0000256" key="4">
    <source>
        <dbReference type="ARBA" id="ARBA00023239"/>
    </source>
</evidence>
<keyword evidence="7" id="KW-1185">Reference proteome</keyword>
<keyword evidence="4" id="KW-0456">Lyase</keyword>
<evidence type="ECO:0000259" key="5">
    <source>
        <dbReference type="PROSITE" id="PS51891"/>
    </source>
</evidence>
<evidence type="ECO:0000313" key="7">
    <source>
        <dbReference type="Proteomes" id="UP000235672"/>
    </source>
</evidence>
<dbReference type="Gene3D" id="3.90.1590.10">
    <property type="entry name" value="glutathione-dependent formaldehyde- activating enzyme (gfa)"/>
    <property type="match status" value="1"/>
</dbReference>
<proteinExistence type="inferred from homology"/>
<dbReference type="STRING" id="1745343.A0A2J6Q3B9"/>
<name>A0A2J6Q3B9_9HELO</name>
<dbReference type="PROSITE" id="PS51891">
    <property type="entry name" value="CENP_V_GFA"/>
    <property type="match status" value="1"/>
</dbReference>
<dbReference type="SUPFAM" id="SSF51316">
    <property type="entry name" value="Mss4-like"/>
    <property type="match status" value="2"/>
</dbReference>
<evidence type="ECO:0000313" key="6">
    <source>
        <dbReference type="EMBL" id="PMD20694.1"/>
    </source>
</evidence>
<dbReference type="InterPro" id="IPR006913">
    <property type="entry name" value="CENP-V/GFA"/>
</dbReference>
<keyword evidence="3" id="KW-0862">Zinc</keyword>
<dbReference type="Pfam" id="PF04828">
    <property type="entry name" value="GFA"/>
    <property type="match status" value="2"/>
</dbReference>
<dbReference type="OrthoDB" id="5422068at2759"/>
<accession>A0A2J6Q3B9</accession>
<feature type="domain" description="CENP-V/GFA" evidence="5">
    <location>
        <begin position="5"/>
        <end position="112"/>
    </location>
</feature>
<dbReference type="PANTHER" id="PTHR33337:SF30">
    <property type="entry name" value="DUF636 DOMAIN PROTEIN (AFU_ORTHOLOGUE AFUA_1G03180)"/>
    <property type="match status" value="1"/>
</dbReference>
<comment type="similarity">
    <text evidence="1">Belongs to the Gfa family.</text>
</comment>
<reference evidence="6 7" key="1">
    <citation type="submission" date="2016-05" db="EMBL/GenBank/DDBJ databases">
        <title>A degradative enzymes factory behind the ericoid mycorrhizal symbiosis.</title>
        <authorList>
            <consortium name="DOE Joint Genome Institute"/>
            <person name="Martino E."/>
            <person name="Morin E."/>
            <person name="Grelet G."/>
            <person name="Kuo A."/>
            <person name="Kohler A."/>
            <person name="Daghino S."/>
            <person name="Barry K."/>
            <person name="Choi C."/>
            <person name="Cichocki N."/>
            <person name="Clum A."/>
            <person name="Copeland A."/>
            <person name="Hainaut M."/>
            <person name="Haridas S."/>
            <person name="Labutti K."/>
            <person name="Lindquist E."/>
            <person name="Lipzen A."/>
            <person name="Khouja H.-R."/>
            <person name="Murat C."/>
            <person name="Ohm R."/>
            <person name="Olson A."/>
            <person name="Spatafora J."/>
            <person name="Veneault-Fourrey C."/>
            <person name="Henrissat B."/>
            <person name="Grigoriev I."/>
            <person name="Martin F."/>
            <person name="Perotto S."/>
        </authorList>
    </citation>
    <scope>NUCLEOTIDE SEQUENCE [LARGE SCALE GENOMIC DNA]</scope>
    <source>
        <strain evidence="6 7">UAMH 7357</strain>
    </source>
</reference>
<dbReference type="Proteomes" id="UP000235672">
    <property type="component" value="Unassembled WGS sequence"/>
</dbReference>
<dbReference type="GO" id="GO:0016846">
    <property type="term" value="F:carbon-sulfur lyase activity"/>
    <property type="evidence" value="ECO:0007669"/>
    <property type="project" value="InterPro"/>
</dbReference>
<evidence type="ECO:0000256" key="2">
    <source>
        <dbReference type="ARBA" id="ARBA00022723"/>
    </source>
</evidence>
<dbReference type="GO" id="GO:0046872">
    <property type="term" value="F:metal ion binding"/>
    <property type="evidence" value="ECO:0007669"/>
    <property type="project" value="UniProtKB-KW"/>
</dbReference>
<gene>
    <name evidence="6" type="ORF">NA56DRAFT_646342</name>
</gene>
<dbReference type="PANTHER" id="PTHR33337">
    <property type="entry name" value="GFA DOMAIN-CONTAINING PROTEIN"/>
    <property type="match status" value="1"/>
</dbReference>
<evidence type="ECO:0000256" key="1">
    <source>
        <dbReference type="ARBA" id="ARBA00005495"/>
    </source>
</evidence>
<organism evidence="6 7">
    <name type="scientific">Hyaloscypha hepaticicola</name>
    <dbReference type="NCBI Taxonomy" id="2082293"/>
    <lineage>
        <taxon>Eukaryota</taxon>
        <taxon>Fungi</taxon>
        <taxon>Dikarya</taxon>
        <taxon>Ascomycota</taxon>
        <taxon>Pezizomycotina</taxon>
        <taxon>Leotiomycetes</taxon>
        <taxon>Helotiales</taxon>
        <taxon>Hyaloscyphaceae</taxon>
        <taxon>Hyaloscypha</taxon>
    </lineage>
</organism>
<sequence>MTTSITSSCACGAFNLKVDYPNNLLPLDRGLCLCDSCRRLTGSCGISYIILPPNQQIDIMKFNLTSYETTDRLTRYFCSTCSCHVLVKVSRNQSWHLATGPWDRTEGIVNWLGTKWVADTLDGGISVWLKKIVGPDGKTQPLKRWMLQDWDGAALVPDHIPLNVLPEEKKPHANTEKLEAQCHCGGVKFYITRPNEASKQVQSPFPDLMFPFHSHSSENPENETWWLRNNDTKYLAGLCTCRSCRASSGFELQPWCFVPKCNVFQEDGSLINFKKGTMKTYESSKDIWREFCKVCGATIFWHCAWRPDLLDVSVGLLDPREGARAESWLDWWTGRVSFSEMAVSTSLVNALEEGLKQWCDERAGRDETK</sequence>
<dbReference type="Gene3D" id="2.170.150.70">
    <property type="match status" value="1"/>
</dbReference>
<dbReference type="InterPro" id="IPR011057">
    <property type="entry name" value="Mss4-like_sf"/>
</dbReference>
<evidence type="ECO:0000256" key="3">
    <source>
        <dbReference type="ARBA" id="ARBA00022833"/>
    </source>
</evidence>
<keyword evidence="2" id="KW-0479">Metal-binding</keyword>
<protein>
    <recommendedName>
        <fullName evidence="5">CENP-V/GFA domain-containing protein</fullName>
    </recommendedName>
</protein>
<dbReference type="AlphaFoldDB" id="A0A2J6Q3B9"/>
<dbReference type="EMBL" id="KZ613484">
    <property type="protein sequence ID" value="PMD20694.1"/>
    <property type="molecule type" value="Genomic_DNA"/>
</dbReference>